<dbReference type="SUPFAM" id="SSF47769">
    <property type="entry name" value="SAM/Pointed domain"/>
    <property type="match status" value="1"/>
</dbReference>
<dbReference type="Gene3D" id="1.10.150.50">
    <property type="entry name" value="Transcription Factor, Ets-1"/>
    <property type="match status" value="1"/>
</dbReference>
<feature type="compositionally biased region" description="Basic residues" evidence="1">
    <location>
        <begin position="822"/>
        <end position="838"/>
    </location>
</feature>
<name>A0A9N8ZRX5_9GLOM</name>
<dbReference type="AlphaFoldDB" id="A0A9N8ZRX5"/>
<dbReference type="SUPFAM" id="SSF52540">
    <property type="entry name" value="P-loop containing nucleoside triphosphate hydrolases"/>
    <property type="match status" value="1"/>
</dbReference>
<feature type="compositionally biased region" description="Polar residues" evidence="1">
    <location>
        <begin position="717"/>
        <end position="756"/>
    </location>
</feature>
<protein>
    <submittedName>
        <fullName evidence="2">16313_t:CDS:1</fullName>
    </submittedName>
</protein>
<dbReference type="OrthoDB" id="2303713at2759"/>
<feature type="region of interest" description="Disordered" evidence="1">
    <location>
        <begin position="817"/>
        <end position="838"/>
    </location>
</feature>
<comment type="caution">
    <text evidence="2">The sequence shown here is derived from an EMBL/GenBank/DDBJ whole genome shotgun (WGS) entry which is preliminary data.</text>
</comment>
<proteinExistence type="predicted"/>
<dbReference type="InterPro" id="IPR013761">
    <property type="entry name" value="SAM/pointed_sf"/>
</dbReference>
<dbReference type="Proteomes" id="UP000789342">
    <property type="component" value="Unassembled WGS sequence"/>
</dbReference>
<accession>A0A9N8ZRX5</accession>
<dbReference type="EMBL" id="CAJVPV010001710">
    <property type="protein sequence ID" value="CAG8505859.1"/>
    <property type="molecule type" value="Genomic_DNA"/>
</dbReference>
<evidence type="ECO:0000313" key="2">
    <source>
        <dbReference type="EMBL" id="CAG8505859.1"/>
    </source>
</evidence>
<evidence type="ECO:0000313" key="3">
    <source>
        <dbReference type="Proteomes" id="UP000789342"/>
    </source>
</evidence>
<reference evidence="2" key="1">
    <citation type="submission" date="2021-06" db="EMBL/GenBank/DDBJ databases">
        <authorList>
            <person name="Kallberg Y."/>
            <person name="Tangrot J."/>
            <person name="Rosling A."/>
        </authorList>
    </citation>
    <scope>NUCLEOTIDE SEQUENCE</scope>
    <source>
        <strain evidence="2">CL551</strain>
    </source>
</reference>
<organism evidence="2 3">
    <name type="scientific">Acaulospora morrowiae</name>
    <dbReference type="NCBI Taxonomy" id="94023"/>
    <lineage>
        <taxon>Eukaryota</taxon>
        <taxon>Fungi</taxon>
        <taxon>Fungi incertae sedis</taxon>
        <taxon>Mucoromycota</taxon>
        <taxon>Glomeromycotina</taxon>
        <taxon>Glomeromycetes</taxon>
        <taxon>Diversisporales</taxon>
        <taxon>Acaulosporaceae</taxon>
        <taxon>Acaulospora</taxon>
    </lineage>
</organism>
<dbReference type="InterPro" id="IPR027417">
    <property type="entry name" value="P-loop_NTPase"/>
</dbReference>
<sequence length="838" mass="95087">MSSNVAGSSTGATSDFLTVEQVKAWSRDEVKTFLQRNKAGLDLEDGDIEILYNQRVKGDTFLALKYEMLVNLPLSIPVGPAVKLVEFINKIQGEYPIKKRRIEQGWKSYTASDGHSVELPSQIIDMLESNKFVPDLRINFKTAFRNLHVGQSITLPHLGQQPKYFAEGYQGRTLLVTGQMIDIWDKISADSDHSIKRVLSGPMGVGKSYIAYFLASKAYAEEWPVLYIADASDLNVESSEKAGEVICRYFLALNKDILTAAELKNIVRFASDFNTQPVMVIVAEAILDFIKSADRKALLIVDEHGVLFEKDPVPLRIHLLSPLMNLNFWGEHCKFARVIITGTSHARYESEYMKYDQYVFWVIYVGPLQSNVFDILLQLHPVLRIQGIKEEAKKVTNCVPRELIYLVEYIKKLNITITNVNQFQQVLKDFEIERVDKILTIAKKYYNDLPKIFKTRHYDALTSMFLPSKPVVQFEWKFLDLGLVYRYMEGITRYLPLCPPAQKALLKMYMSFDLPENIKNQLCIRSLTGEQFEEALFNRLICKCNTTIQLKTTDLDNNNRKVITLQFNDYDLIKKSQLSLGPGNDKVLGRGFNGYPRFEYMLGPIFIQVSVSDFVTHNSKPSTNIRKAFETMSAQAGISQTQINGRNQIEMYLDEMYGPGHSAIMDPQNRFVVTRNGTRVSGFRIVYIRGSPGIPNHSTGYSISNNISSEIENFNNTPASDVTEDVSNSDISEQIVSCNEESSTSSHEVTALSNSDTQQESETSTSPIPAETISLEEKEKNEFLNLMYKEQVKEVVSEVSVPSTSISRNIELRKSEISARASRPKNSYKKKGQKVFLK</sequence>
<keyword evidence="3" id="KW-1185">Reference proteome</keyword>
<feature type="region of interest" description="Disordered" evidence="1">
    <location>
        <begin position="715"/>
        <end position="775"/>
    </location>
</feature>
<gene>
    <name evidence="2" type="ORF">AMORRO_LOCUS3481</name>
</gene>
<evidence type="ECO:0000256" key="1">
    <source>
        <dbReference type="SAM" id="MobiDB-lite"/>
    </source>
</evidence>
<feature type="compositionally biased region" description="Low complexity" evidence="1">
    <location>
        <begin position="757"/>
        <end position="766"/>
    </location>
</feature>